<protein>
    <recommendedName>
        <fullName evidence="3">Phage protein</fullName>
    </recommendedName>
</protein>
<dbReference type="EMBL" id="AAMCFY010000020">
    <property type="protein sequence ID" value="EDF8918875.1"/>
    <property type="molecule type" value="Genomic_DNA"/>
</dbReference>
<gene>
    <name evidence="1" type="ORF">F6X26_24150</name>
    <name evidence="2" type="ORF">GCB20_07875</name>
</gene>
<sequence>MKVTDPKLVELINNLCKWHKRAVANCDLMYEYADKPMVFPGVDEIILTKQEQKGFRIGVTLACAQFQFPLKEVNSQGSDDIDEGCEGE</sequence>
<evidence type="ECO:0000313" key="1">
    <source>
        <dbReference type="EMBL" id="ECX6662007.1"/>
    </source>
</evidence>
<reference evidence="1" key="1">
    <citation type="submission" date="2019-09" db="EMBL/GenBank/DDBJ databases">
        <authorList>
            <consortium name="PulseNet: The National Subtyping Network for Foodborne Disease Surveillance"/>
            <person name="Tarr C.L."/>
            <person name="Trees E."/>
            <person name="Katz L.S."/>
            <person name="Carleton-Romer H.A."/>
            <person name="Stroika S."/>
            <person name="Kucerova Z."/>
            <person name="Roache K.F."/>
            <person name="Sabol A.L."/>
            <person name="Besser J."/>
            <person name="Gerner-Smidt P."/>
        </authorList>
    </citation>
    <scope>NUCLEOTIDE SEQUENCE</scope>
    <source>
        <strain evidence="1">PNUSAS101199</strain>
        <strain evidence="2">PNUSAS108628</strain>
    </source>
</reference>
<evidence type="ECO:0000313" key="2">
    <source>
        <dbReference type="EMBL" id="EDF8918875.1"/>
    </source>
</evidence>
<organism evidence="1">
    <name type="scientific">Salmonella enterica</name>
    <name type="common">Salmonella choleraesuis</name>
    <dbReference type="NCBI Taxonomy" id="28901"/>
    <lineage>
        <taxon>Bacteria</taxon>
        <taxon>Pseudomonadati</taxon>
        <taxon>Pseudomonadota</taxon>
        <taxon>Gammaproteobacteria</taxon>
        <taxon>Enterobacterales</taxon>
        <taxon>Enterobacteriaceae</taxon>
        <taxon>Salmonella</taxon>
    </lineage>
</organism>
<dbReference type="AlphaFoldDB" id="A0A619I2R8"/>
<dbReference type="EMBL" id="AALAOU010000024">
    <property type="protein sequence ID" value="ECX6662007.1"/>
    <property type="molecule type" value="Genomic_DNA"/>
</dbReference>
<name>A0A619I2R8_SALER</name>
<evidence type="ECO:0008006" key="3">
    <source>
        <dbReference type="Google" id="ProtNLM"/>
    </source>
</evidence>
<proteinExistence type="predicted"/>
<accession>A0A619I2R8</accession>
<comment type="caution">
    <text evidence="1">The sequence shown here is derived from an EMBL/GenBank/DDBJ whole genome shotgun (WGS) entry which is preliminary data.</text>
</comment>